<dbReference type="PROSITE" id="PS00122">
    <property type="entry name" value="CARBOXYLESTERASE_B_1"/>
    <property type="match status" value="1"/>
</dbReference>
<organism evidence="7 8">
    <name type="scientific">Amphibalanus amphitrite</name>
    <name type="common">Striped barnacle</name>
    <name type="synonym">Balanus amphitrite</name>
    <dbReference type="NCBI Taxonomy" id="1232801"/>
    <lineage>
        <taxon>Eukaryota</taxon>
        <taxon>Metazoa</taxon>
        <taxon>Ecdysozoa</taxon>
        <taxon>Arthropoda</taxon>
        <taxon>Crustacea</taxon>
        <taxon>Multicrustacea</taxon>
        <taxon>Cirripedia</taxon>
        <taxon>Thoracica</taxon>
        <taxon>Thoracicalcarea</taxon>
        <taxon>Balanomorpha</taxon>
        <taxon>Balanoidea</taxon>
        <taxon>Balanidae</taxon>
        <taxon>Amphibalaninae</taxon>
        <taxon>Amphibalanus</taxon>
    </lineage>
</organism>
<evidence type="ECO:0000259" key="6">
    <source>
        <dbReference type="Pfam" id="PF00135"/>
    </source>
</evidence>
<protein>
    <recommendedName>
        <fullName evidence="5">Carboxylic ester hydrolase</fullName>
        <ecNumber evidence="5">3.1.1.-</ecNumber>
    </recommendedName>
</protein>
<dbReference type="InterPro" id="IPR019826">
    <property type="entry name" value="Carboxylesterase_B_AS"/>
</dbReference>
<name>A0A6A4V950_AMPAM</name>
<keyword evidence="2" id="KW-0719">Serine esterase</keyword>
<dbReference type="EMBL" id="VIIS01002171">
    <property type="protein sequence ID" value="KAF0287710.1"/>
    <property type="molecule type" value="Genomic_DNA"/>
</dbReference>
<dbReference type="Gene3D" id="3.40.50.1820">
    <property type="entry name" value="alpha/beta hydrolase"/>
    <property type="match status" value="1"/>
</dbReference>
<evidence type="ECO:0000256" key="5">
    <source>
        <dbReference type="RuleBase" id="RU361235"/>
    </source>
</evidence>
<dbReference type="AlphaFoldDB" id="A0A6A4V950"/>
<dbReference type="InterPro" id="IPR002018">
    <property type="entry name" value="CarbesteraseB"/>
</dbReference>
<sequence length="584" mass="65410">MRDRTFFLLLLAVLLCVCPTRSWRVTTRWLPDRTVRLGWLIPAPPPSVHTREGELRGLIAHSADGHLFYSFLGIPYARAPVRFRPPERHPGWSGVRSATRYGSKCVQWVHDDLVGSEDCLFANVYTRQLPASGASAGPRLPVMVFIHGGGFVEGHGDGENHGPRYFMDEDIVLVTFNYRLGPFGFFTTHDGHAPGNYGLRDQVLLLHWVRDNIAAFGGDPRAVTVFGSSAGAASVSLMVLSPLTKGLFHHAISQSGSAISSFAASGRRKGLARRFAAELGCAGSDSTAYVECAVAASARELMEASHRIRITEIHTEGRFLPRVDRESVQPVLPDDPRALLLRGEFNLVPWMAGLVEEEGVFYLSSIPEEEDLLDGLYAGNLTLWSLLADLTTLSETSIVECGADPIVETHNIYHFLLYMLPAASPTNPLPFARLLSDRLFVASSSEEMRLASQVAPVYKYLLDHRGPGRLYYHAPVLPELGVTHSDELAYMFNREGRPLEPAHSPARTMIRFIVSLWTSFARTGRPSSDVRPMPDWPVYSEQRELYMRLNWEPSVDRRLFPDRVDFWQTVRINEPWRRIVEECD</sequence>
<keyword evidence="8" id="KW-1185">Reference proteome</keyword>
<dbReference type="InterPro" id="IPR029058">
    <property type="entry name" value="AB_hydrolase_fold"/>
</dbReference>
<dbReference type="Pfam" id="PF00135">
    <property type="entry name" value="COesterase"/>
    <property type="match status" value="1"/>
</dbReference>
<dbReference type="GO" id="GO:0052689">
    <property type="term" value="F:carboxylic ester hydrolase activity"/>
    <property type="evidence" value="ECO:0007669"/>
    <property type="project" value="UniProtKB-KW"/>
</dbReference>
<feature type="domain" description="Carboxylesterase type B" evidence="6">
    <location>
        <begin position="45"/>
        <end position="567"/>
    </location>
</feature>
<keyword evidence="5" id="KW-0732">Signal</keyword>
<evidence type="ECO:0000256" key="2">
    <source>
        <dbReference type="ARBA" id="ARBA00022487"/>
    </source>
</evidence>
<comment type="similarity">
    <text evidence="1 5">Belongs to the type-B carboxylesterase/lipase family.</text>
</comment>
<accession>A0A6A4V950</accession>
<keyword evidence="4" id="KW-0325">Glycoprotein</keyword>
<dbReference type="OrthoDB" id="2134434at2759"/>
<gene>
    <name evidence="7" type="primary">Ces2e_0</name>
    <name evidence="7" type="ORF">FJT64_013880</name>
</gene>
<dbReference type="PANTHER" id="PTHR11559">
    <property type="entry name" value="CARBOXYLESTERASE"/>
    <property type="match status" value="1"/>
</dbReference>
<evidence type="ECO:0000313" key="7">
    <source>
        <dbReference type="EMBL" id="KAF0287710.1"/>
    </source>
</evidence>
<keyword evidence="3 5" id="KW-0378">Hydrolase</keyword>
<proteinExistence type="inferred from homology"/>
<evidence type="ECO:0000256" key="4">
    <source>
        <dbReference type="ARBA" id="ARBA00023180"/>
    </source>
</evidence>
<dbReference type="Proteomes" id="UP000440578">
    <property type="component" value="Unassembled WGS sequence"/>
</dbReference>
<reference evidence="7 8" key="1">
    <citation type="submission" date="2019-07" db="EMBL/GenBank/DDBJ databases">
        <title>Draft genome assembly of a fouling barnacle, Amphibalanus amphitrite (Darwin, 1854): The first reference genome for Thecostraca.</title>
        <authorList>
            <person name="Kim W."/>
        </authorList>
    </citation>
    <scope>NUCLEOTIDE SEQUENCE [LARGE SCALE GENOMIC DNA]</scope>
    <source>
        <strain evidence="7">SNU_AA5</strain>
        <tissue evidence="7">Soma without cirri and trophi</tissue>
    </source>
</reference>
<evidence type="ECO:0000256" key="1">
    <source>
        <dbReference type="ARBA" id="ARBA00005964"/>
    </source>
</evidence>
<feature type="chain" id="PRO_5025705209" description="Carboxylic ester hydrolase" evidence="5">
    <location>
        <begin position="23"/>
        <end position="584"/>
    </location>
</feature>
<dbReference type="EC" id="3.1.1.-" evidence="5"/>
<evidence type="ECO:0000256" key="3">
    <source>
        <dbReference type="ARBA" id="ARBA00022801"/>
    </source>
</evidence>
<comment type="caution">
    <text evidence="7">The sequence shown here is derived from an EMBL/GenBank/DDBJ whole genome shotgun (WGS) entry which is preliminary data.</text>
</comment>
<dbReference type="SUPFAM" id="SSF53474">
    <property type="entry name" value="alpha/beta-Hydrolases"/>
    <property type="match status" value="1"/>
</dbReference>
<feature type="signal peptide" evidence="5">
    <location>
        <begin position="1"/>
        <end position="22"/>
    </location>
</feature>
<evidence type="ECO:0000313" key="8">
    <source>
        <dbReference type="Proteomes" id="UP000440578"/>
    </source>
</evidence>
<dbReference type="InterPro" id="IPR050309">
    <property type="entry name" value="Type-B_Carboxylest/Lipase"/>
</dbReference>